<gene>
    <name evidence="9" type="ORF">Azoinq_00430</name>
</gene>
<dbReference type="GO" id="GO:0005886">
    <property type="term" value="C:plasma membrane"/>
    <property type="evidence" value="ECO:0007669"/>
    <property type="project" value="UniProtKB-SubCell"/>
</dbReference>
<sequence length="357" mass="37287">MTASASCSTLGKLAPARPRPVLGDGWRLGLLLGLLALAFVLSFAVGRYPIPLARVGQLLFPWWSGAGGEGAGEMGTVMFSIRLPRILAAMLVGAALSASGAAYQGLFRNPLVSPGILGVSAGASFGAALAILLAFNSVGLQLTAFAFGLLAVACTYGVGAVLGRRGEPVLVMILAGVIMATLFTAFVSLIKFVADPYNTLPTITYWLMGSLAAVTRDDLTVAAVPFGLGLAVLLALRWRLNVLAFGDEEARALGVNTGRLRWLVIFCATLMTATAVAISGVIGLVGLVVPHLSRLLVGPNYRILMPVATVMGALFLLLVDDLARSLFPVEVPLGIITAIIGAPFFLYLLVHTRRGWA</sequence>
<comment type="subcellular location">
    <subcellularLocation>
        <location evidence="1">Cell membrane</location>
        <topology evidence="1">Multi-pass membrane protein</topology>
    </subcellularLocation>
</comment>
<dbReference type="KEGG" id="aiq:Azoinq_00430"/>
<evidence type="ECO:0000256" key="2">
    <source>
        <dbReference type="ARBA" id="ARBA00007935"/>
    </source>
</evidence>
<feature type="transmembrane region" description="Helical" evidence="8">
    <location>
        <begin position="331"/>
        <end position="350"/>
    </location>
</feature>
<proteinExistence type="inferred from homology"/>
<name>A0A975XUT2_9RHOO</name>
<feature type="transmembrane region" description="Helical" evidence="8">
    <location>
        <begin position="112"/>
        <end position="135"/>
    </location>
</feature>
<keyword evidence="7 8" id="KW-0472">Membrane</keyword>
<keyword evidence="4" id="KW-1003">Cell membrane</keyword>
<evidence type="ECO:0000256" key="6">
    <source>
        <dbReference type="ARBA" id="ARBA00022989"/>
    </source>
</evidence>
<reference evidence="9" key="1">
    <citation type="submission" date="2020-11" db="EMBL/GenBank/DDBJ databases">
        <title>Azospira inquinata sp. nov.</title>
        <authorList>
            <person name="Moe W.M."/>
            <person name="Mikes M.C."/>
        </authorList>
    </citation>
    <scope>NUCLEOTIDE SEQUENCE</scope>
    <source>
        <strain evidence="9">Azo-3</strain>
    </source>
</reference>
<feature type="transmembrane region" description="Helical" evidence="8">
    <location>
        <begin position="219"/>
        <end position="240"/>
    </location>
</feature>
<evidence type="ECO:0000313" key="9">
    <source>
        <dbReference type="EMBL" id="QWT49126.1"/>
    </source>
</evidence>
<dbReference type="PANTHER" id="PTHR30472:SF70">
    <property type="entry name" value="MOLYBDATE IMPORT SYSTEM PERMEASE PROTEIN MOLB"/>
    <property type="match status" value="1"/>
</dbReference>
<evidence type="ECO:0000256" key="7">
    <source>
        <dbReference type="ARBA" id="ARBA00023136"/>
    </source>
</evidence>
<feature type="transmembrane region" description="Helical" evidence="8">
    <location>
        <begin position="169"/>
        <end position="190"/>
    </location>
</feature>
<evidence type="ECO:0000256" key="1">
    <source>
        <dbReference type="ARBA" id="ARBA00004651"/>
    </source>
</evidence>
<dbReference type="InterPro" id="IPR000522">
    <property type="entry name" value="ABC_transptr_permease_BtuC"/>
</dbReference>
<protein>
    <submittedName>
        <fullName evidence="9">Iron ABC transporter permease</fullName>
    </submittedName>
</protein>
<dbReference type="GO" id="GO:0022857">
    <property type="term" value="F:transmembrane transporter activity"/>
    <property type="evidence" value="ECO:0007669"/>
    <property type="project" value="InterPro"/>
</dbReference>
<keyword evidence="10" id="KW-1185">Reference proteome</keyword>
<feature type="transmembrane region" description="Helical" evidence="8">
    <location>
        <begin position="142"/>
        <end position="163"/>
    </location>
</feature>
<dbReference type="GO" id="GO:0033214">
    <property type="term" value="P:siderophore-iron import into cell"/>
    <property type="evidence" value="ECO:0007669"/>
    <property type="project" value="TreeGrafter"/>
</dbReference>
<dbReference type="AlphaFoldDB" id="A0A975XUT2"/>
<evidence type="ECO:0000256" key="5">
    <source>
        <dbReference type="ARBA" id="ARBA00022692"/>
    </source>
</evidence>
<dbReference type="Pfam" id="PF01032">
    <property type="entry name" value="FecCD"/>
    <property type="match status" value="1"/>
</dbReference>
<comment type="similarity">
    <text evidence="2">Belongs to the binding-protein-dependent transport system permease family. FecCD subfamily.</text>
</comment>
<feature type="transmembrane region" description="Helical" evidence="8">
    <location>
        <begin position="260"/>
        <end position="289"/>
    </location>
</feature>
<accession>A0A975XUT2</accession>
<keyword evidence="3" id="KW-0813">Transport</keyword>
<dbReference type="CDD" id="cd06550">
    <property type="entry name" value="TM_ABC_iron-siderophores_like"/>
    <property type="match status" value="1"/>
</dbReference>
<dbReference type="Proteomes" id="UP000683428">
    <property type="component" value="Chromosome"/>
</dbReference>
<organism evidence="9 10">
    <name type="scientific">Azospira inquinata</name>
    <dbReference type="NCBI Taxonomy" id="2785627"/>
    <lineage>
        <taxon>Bacteria</taxon>
        <taxon>Pseudomonadati</taxon>
        <taxon>Pseudomonadota</taxon>
        <taxon>Betaproteobacteria</taxon>
        <taxon>Rhodocyclales</taxon>
        <taxon>Rhodocyclaceae</taxon>
        <taxon>Azospira</taxon>
    </lineage>
</organism>
<keyword evidence="6 8" id="KW-1133">Transmembrane helix</keyword>
<evidence type="ECO:0000256" key="3">
    <source>
        <dbReference type="ARBA" id="ARBA00022448"/>
    </source>
</evidence>
<feature type="transmembrane region" description="Helical" evidence="8">
    <location>
        <begin position="86"/>
        <end position="106"/>
    </location>
</feature>
<dbReference type="RefSeq" id="WP_216127985.1">
    <property type="nucleotide sequence ID" value="NZ_CP064782.1"/>
</dbReference>
<dbReference type="PANTHER" id="PTHR30472">
    <property type="entry name" value="FERRIC ENTEROBACTIN TRANSPORT SYSTEM PERMEASE PROTEIN"/>
    <property type="match status" value="1"/>
</dbReference>
<evidence type="ECO:0000256" key="4">
    <source>
        <dbReference type="ARBA" id="ARBA00022475"/>
    </source>
</evidence>
<evidence type="ECO:0000256" key="8">
    <source>
        <dbReference type="SAM" id="Phobius"/>
    </source>
</evidence>
<dbReference type="EMBL" id="CP064782">
    <property type="protein sequence ID" value="QWT49126.1"/>
    <property type="molecule type" value="Genomic_DNA"/>
</dbReference>
<feature type="transmembrane region" description="Helical" evidence="8">
    <location>
        <begin position="301"/>
        <end position="319"/>
    </location>
</feature>
<keyword evidence="5 8" id="KW-0812">Transmembrane</keyword>
<evidence type="ECO:0000313" key="10">
    <source>
        <dbReference type="Proteomes" id="UP000683428"/>
    </source>
</evidence>
<feature type="transmembrane region" description="Helical" evidence="8">
    <location>
        <begin position="26"/>
        <end position="45"/>
    </location>
</feature>
<dbReference type="FunFam" id="1.10.3470.10:FF:000001">
    <property type="entry name" value="Vitamin B12 ABC transporter permease BtuC"/>
    <property type="match status" value="1"/>
</dbReference>